<evidence type="ECO:0000313" key="3">
    <source>
        <dbReference type="Proteomes" id="UP000657918"/>
    </source>
</evidence>
<sequence length="118" mass="14424">MDVLSKDAKGRYLEKIDALVLNFSSTVFLYVMFSFLILVMIFWSYKPSKDELDEPGHLYCFHVKMHMLRERVRKRTIRMLNRHVRRQQQCECCWDFGWQNVYVEIDENLEKRIEDLHC</sequence>
<name>A0A835NAR3_9ROSI</name>
<gene>
    <name evidence="2" type="ORF">SADUNF_Sadunf01G0092200</name>
</gene>
<organism evidence="2 3">
    <name type="scientific">Salix dunnii</name>
    <dbReference type="NCBI Taxonomy" id="1413687"/>
    <lineage>
        <taxon>Eukaryota</taxon>
        <taxon>Viridiplantae</taxon>
        <taxon>Streptophyta</taxon>
        <taxon>Embryophyta</taxon>
        <taxon>Tracheophyta</taxon>
        <taxon>Spermatophyta</taxon>
        <taxon>Magnoliopsida</taxon>
        <taxon>eudicotyledons</taxon>
        <taxon>Gunneridae</taxon>
        <taxon>Pentapetalae</taxon>
        <taxon>rosids</taxon>
        <taxon>fabids</taxon>
        <taxon>Malpighiales</taxon>
        <taxon>Salicaceae</taxon>
        <taxon>Saliceae</taxon>
        <taxon>Salix</taxon>
    </lineage>
</organism>
<evidence type="ECO:0000313" key="2">
    <source>
        <dbReference type="EMBL" id="KAF9689438.1"/>
    </source>
</evidence>
<feature type="transmembrane region" description="Helical" evidence="1">
    <location>
        <begin position="20"/>
        <end position="43"/>
    </location>
</feature>
<keyword evidence="1" id="KW-0472">Membrane</keyword>
<keyword evidence="1" id="KW-0812">Transmembrane</keyword>
<evidence type="ECO:0000256" key="1">
    <source>
        <dbReference type="SAM" id="Phobius"/>
    </source>
</evidence>
<proteinExistence type="predicted"/>
<keyword evidence="3" id="KW-1185">Reference proteome</keyword>
<comment type="caution">
    <text evidence="2">The sequence shown here is derived from an EMBL/GenBank/DDBJ whole genome shotgun (WGS) entry which is preliminary data.</text>
</comment>
<dbReference type="AlphaFoldDB" id="A0A835NAR3"/>
<accession>A0A835NAR3</accession>
<protein>
    <submittedName>
        <fullName evidence="2">Uncharacterized protein</fullName>
    </submittedName>
</protein>
<dbReference type="EMBL" id="JADGMS010000001">
    <property type="protein sequence ID" value="KAF9689438.1"/>
    <property type="molecule type" value="Genomic_DNA"/>
</dbReference>
<keyword evidence="1" id="KW-1133">Transmembrane helix</keyword>
<reference evidence="2 3" key="1">
    <citation type="submission" date="2020-10" db="EMBL/GenBank/DDBJ databases">
        <title>Plant Genome Project.</title>
        <authorList>
            <person name="Zhang R.-G."/>
        </authorList>
    </citation>
    <scope>NUCLEOTIDE SEQUENCE [LARGE SCALE GENOMIC DNA]</scope>
    <source>
        <strain evidence="2">FAFU-HL-1</strain>
        <tissue evidence="2">Leaf</tissue>
    </source>
</reference>
<dbReference type="Proteomes" id="UP000657918">
    <property type="component" value="Unassembled WGS sequence"/>
</dbReference>